<dbReference type="EMBL" id="LSZO01000062">
    <property type="protein sequence ID" value="KXU38869.1"/>
    <property type="molecule type" value="Genomic_DNA"/>
</dbReference>
<evidence type="ECO:0000313" key="2">
    <source>
        <dbReference type="EMBL" id="KXU38869.1"/>
    </source>
</evidence>
<organism evidence="2 3">
    <name type="scientific">Ventosimonas gracilis</name>
    <dbReference type="NCBI Taxonomy" id="1680762"/>
    <lineage>
        <taxon>Bacteria</taxon>
        <taxon>Pseudomonadati</taxon>
        <taxon>Pseudomonadota</taxon>
        <taxon>Gammaproteobacteria</taxon>
        <taxon>Pseudomonadales</taxon>
        <taxon>Ventosimonadaceae</taxon>
        <taxon>Ventosimonas</taxon>
    </lineage>
</organism>
<dbReference type="Proteomes" id="UP000072660">
    <property type="component" value="Unassembled WGS sequence"/>
</dbReference>
<dbReference type="InterPro" id="IPR025392">
    <property type="entry name" value="DUF4124"/>
</dbReference>
<name>A0A139SW93_9GAMM</name>
<dbReference type="Pfam" id="PF13511">
    <property type="entry name" value="DUF4124"/>
    <property type="match status" value="1"/>
</dbReference>
<gene>
    <name evidence="2" type="ORF">AXE65_11550</name>
</gene>
<dbReference type="OrthoDB" id="6080407at2"/>
<dbReference type="RefSeq" id="WP_068388180.1">
    <property type="nucleotide sequence ID" value="NZ_LSZO01000062.1"/>
</dbReference>
<protein>
    <recommendedName>
        <fullName evidence="1">DUF4124 domain-containing protein</fullName>
    </recommendedName>
</protein>
<dbReference type="AlphaFoldDB" id="A0A139SW93"/>
<evidence type="ECO:0000259" key="1">
    <source>
        <dbReference type="Pfam" id="PF13511"/>
    </source>
</evidence>
<proteinExistence type="predicted"/>
<keyword evidence="3" id="KW-1185">Reference proteome</keyword>
<comment type="caution">
    <text evidence="2">The sequence shown here is derived from an EMBL/GenBank/DDBJ whole genome shotgun (WGS) entry which is preliminary data.</text>
</comment>
<evidence type="ECO:0000313" key="3">
    <source>
        <dbReference type="Proteomes" id="UP000072660"/>
    </source>
</evidence>
<sequence>MRQILFLPFAVLFFTLCLASLSLADIYRYTDEQGMIVFNRQGVPPQYVDKGYEVFNEQGRVIKTVPRADARRNQADASRTGTPRE</sequence>
<reference evidence="2 3" key="1">
    <citation type="submission" date="2016-02" db="EMBL/GenBank/DDBJ databases">
        <authorList>
            <person name="Wen L."/>
            <person name="He K."/>
            <person name="Yang H."/>
        </authorList>
    </citation>
    <scope>NUCLEOTIDE SEQUENCE [LARGE SCALE GENOMIC DNA]</scope>
    <source>
        <strain evidence="2 3">CV58</strain>
    </source>
</reference>
<accession>A0A139SW93</accession>
<feature type="domain" description="DUF4124" evidence="1">
    <location>
        <begin position="14"/>
        <end position="42"/>
    </location>
</feature>